<keyword evidence="1" id="KW-0812">Transmembrane</keyword>
<organism evidence="2 3">
    <name type="scientific">Kineobactrum sediminis</name>
    <dbReference type="NCBI Taxonomy" id="1905677"/>
    <lineage>
        <taxon>Bacteria</taxon>
        <taxon>Pseudomonadati</taxon>
        <taxon>Pseudomonadota</taxon>
        <taxon>Gammaproteobacteria</taxon>
        <taxon>Cellvibrionales</taxon>
        <taxon>Halieaceae</taxon>
        <taxon>Kineobactrum</taxon>
    </lineage>
</organism>
<dbReference type="AlphaFoldDB" id="A0A2N5XY17"/>
<keyword evidence="3" id="KW-1185">Reference proteome</keyword>
<evidence type="ECO:0000313" key="2">
    <source>
        <dbReference type="EMBL" id="PLW81030.1"/>
    </source>
</evidence>
<feature type="transmembrane region" description="Helical" evidence="1">
    <location>
        <begin position="6"/>
        <end position="30"/>
    </location>
</feature>
<dbReference type="EMBL" id="PKLZ01000018">
    <property type="protein sequence ID" value="PLW81030.1"/>
    <property type="molecule type" value="Genomic_DNA"/>
</dbReference>
<evidence type="ECO:0008006" key="4">
    <source>
        <dbReference type="Google" id="ProtNLM"/>
    </source>
</evidence>
<dbReference type="OrthoDB" id="7063355at2"/>
<keyword evidence="1" id="KW-0472">Membrane</keyword>
<keyword evidence="1" id="KW-1133">Transmembrane helix</keyword>
<evidence type="ECO:0000256" key="1">
    <source>
        <dbReference type="SAM" id="Phobius"/>
    </source>
</evidence>
<comment type="caution">
    <text evidence="2">The sequence shown here is derived from an EMBL/GenBank/DDBJ whole genome shotgun (WGS) entry which is preliminary data.</text>
</comment>
<accession>A0A2N5XY17</accession>
<dbReference type="RefSeq" id="WP_101522883.1">
    <property type="nucleotide sequence ID" value="NZ_PKLZ01000018.1"/>
</dbReference>
<gene>
    <name evidence="2" type="ORF">CWI75_17800</name>
</gene>
<sequence>MTNINWDALGAIGEILGSVGVLVSLIYLASQMRHSAAETRDASIHSVMQLAIQFRTESYKGELADIRLKVALNEPLSQLESMKFEGYLSALFELNELVFVQFQKEKLDPEYFEAWERRTRAAMAVPRVNQFWSKTKTGYRGSFVEYIERLMNAGG</sequence>
<evidence type="ECO:0000313" key="3">
    <source>
        <dbReference type="Proteomes" id="UP000234845"/>
    </source>
</evidence>
<dbReference type="Proteomes" id="UP000234845">
    <property type="component" value="Unassembled WGS sequence"/>
</dbReference>
<name>A0A2N5XY17_9GAMM</name>
<reference evidence="3" key="1">
    <citation type="submission" date="2017-11" db="EMBL/GenBank/DDBJ databases">
        <title>The draft genome sequence of Chromatocurvus sp. F02.</title>
        <authorList>
            <person name="Du Z.-J."/>
            <person name="Chang Y.-Q."/>
        </authorList>
    </citation>
    <scope>NUCLEOTIDE SEQUENCE [LARGE SCALE GENOMIC DNA]</scope>
    <source>
        <strain evidence="3">F02</strain>
    </source>
</reference>
<proteinExistence type="predicted"/>
<protein>
    <recommendedName>
        <fullName evidence="4">DUF4760 domain-containing protein</fullName>
    </recommendedName>
</protein>